<comment type="caution">
    <text evidence="2">The sequence shown here is derived from an EMBL/GenBank/DDBJ whole genome shotgun (WGS) entry which is preliminary data.</text>
</comment>
<dbReference type="PANTHER" id="PTHR11161">
    <property type="entry name" value="O-ACYLTRANSFERASE"/>
    <property type="match status" value="1"/>
</dbReference>
<keyword evidence="1" id="KW-1133">Transmembrane helix</keyword>
<dbReference type="InterPro" id="IPR052728">
    <property type="entry name" value="O2_lipid_transport_reg"/>
</dbReference>
<gene>
    <name evidence="2" type="primary">nrf-6_0</name>
    <name evidence="2" type="ORF">E2C01_047765</name>
</gene>
<protein>
    <submittedName>
        <fullName evidence="2">Nose resistant to fluoxetine protein 6</fullName>
    </submittedName>
</protein>
<dbReference type="OrthoDB" id="6380490at2759"/>
<evidence type="ECO:0000256" key="1">
    <source>
        <dbReference type="SAM" id="Phobius"/>
    </source>
</evidence>
<accession>A0A5B7G4G1</accession>
<feature type="transmembrane region" description="Helical" evidence="1">
    <location>
        <begin position="75"/>
        <end position="95"/>
    </location>
</feature>
<dbReference type="EMBL" id="VSRR010011942">
    <property type="protein sequence ID" value="MPC53862.1"/>
    <property type="molecule type" value="Genomic_DNA"/>
</dbReference>
<organism evidence="2 3">
    <name type="scientific">Portunus trituberculatus</name>
    <name type="common">Swimming crab</name>
    <name type="synonym">Neptunus trituberculatus</name>
    <dbReference type="NCBI Taxonomy" id="210409"/>
    <lineage>
        <taxon>Eukaryota</taxon>
        <taxon>Metazoa</taxon>
        <taxon>Ecdysozoa</taxon>
        <taxon>Arthropoda</taxon>
        <taxon>Crustacea</taxon>
        <taxon>Multicrustacea</taxon>
        <taxon>Malacostraca</taxon>
        <taxon>Eumalacostraca</taxon>
        <taxon>Eucarida</taxon>
        <taxon>Decapoda</taxon>
        <taxon>Pleocyemata</taxon>
        <taxon>Brachyura</taxon>
        <taxon>Eubrachyura</taxon>
        <taxon>Portunoidea</taxon>
        <taxon>Portunidae</taxon>
        <taxon>Portuninae</taxon>
        <taxon>Portunus</taxon>
    </lineage>
</organism>
<evidence type="ECO:0000313" key="2">
    <source>
        <dbReference type="EMBL" id="MPC53862.1"/>
    </source>
</evidence>
<proteinExistence type="predicted"/>
<feature type="transmembrane region" description="Helical" evidence="1">
    <location>
        <begin position="46"/>
        <end position="68"/>
    </location>
</feature>
<keyword evidence="3" id="KW-1185">Reference proteome</keyword>
<keyword evidence="1" id="KW-0472">Membrane</keyword>
<evidence type="ECO:0000313" key="3">
    <source>
        <dbReference type="Proteomes" id="UP000324222"/>
    </source>
</evidence>
<dbReference type="Proteomes" id="UP000324222">
    <property type="component" value="Unassembled WGS sequence"/>
</dbReference>
<reference evidence="2 3" key="1">
    <citation type="submission" date="2019-05" db="EMBL/GenBank/DDBJ databases">
        <title>Another draft genome of Portunus trituberculatus and its Hox gene families provides insights of decapod evolution.</title>
        <authorList>
            <person name="Jeong J.-H."/>
            <person name="Song I."/>
            <person name="Kim S."/>
            <person name="Choi T."/>
            <person name="Kim D."/>
            <person name="Ryu S."/>
            <person name="Kim W."/>
        </authorList>
    </citation>
    <scope>NUCLEOTIDE SEQUENCE [LARGE SCALE GENOMIC DNA]</scope>
    <source>
        <tissue evidence="2">Muscle</tissue>
    </source>
</reference>
<sequence>MRFWVTGPLKFVWDIAFYPNCRNYWWRDVLFLDNFYFGDPVCVGQAWYLGTDMQLYLVAPLIILPLYFSKKFGKAWLFLLTAASAIIPAAIIYQYDLPPTSLSNPLVT</sequence>
<name>A0A5B7G4G1_PORTR</name>
<dbReference type="AlphaFoldDB" id="A0A5B7G4G1"/>
<dbReference type="PANTHER" id="PTHR11161:SF0">
    <property type="entry name" value="O-ACYLTRANSFERASE LIKE PROTEIN"/>
    <property type="match status" value="1"/>
</dbReference>
<keyword evidence="1" id="KW-0812">Transmembrane</keyword>